<dbReference type="EMBL" id="JABFAA010000010">
    <property type="protein sequence ID" value="MBA0693751.1"/>
    <property type="molecule type" value="Genomic_DNA"/>
</dbReference>
<keyword evidence="2" id="KW-1185">Reference proteome</keyword>
<proteinExistence type="predicted"/>
<name>A0A7J8Y2F4_GOSAI</name>
<reference evidence="1 2" key="1">
    <citation type="journal article" date="2019" name="Genome Biol. Evol.">
        <title>Insights into the evolution of the New World diploid cottons (Gossypium, subgenus Houzingenia) based on genome sequencing.</title>
        <authorList>
            <person name="Grover C.E."/>
            <person name="Arick M.A. 2nd"/>
            <person name="Thrash A."/>
            <person name="Conover J.L."/>
            <person name="Sanders W.S."/>
            <person name="Peterson D.G."/>
            <person name="Frelichowski J.E."/>
            <person name="Scheffler J.A."/>
            <person name="Scheffler B.E."/>
            <person name="Wendel J.F."/>
        </authorList>
    </citation>
    <scope>NUCLEOTIDE SEQUENCE [LARGE SCALE GENOMIC DNA]</scope>
    <source>
        <strain evidence="1">185</strain>
        <tissue evidence="1">Leaf</tissue>
    </source>
</reference>
<accession>A0A7J8Y2F4</accession>
<organism evidence="1 2">
    <name type="scientific">Gossypium aridum</name>
    <name type="common">American cotton</name>
    <name type="synonym">Erioxylum aridum</name>
    <dbReference type="NCBI Taxonomy" id="34290"/>
    <lineage>
        <taxon>Eukaryota</taxon>
        <taxon>Viridiplantae</taxon>
        <taxon>Streptophyta</taxon>
        <taxon>Embryophyta</taxon>
        <taxon>Tracheophyta</taxon>
        <taxon>Spermatophyta</taxon>
        <taxon>Magnoliopsida</taxon>
        <taxon>eudicotyledons</taxon>
        <taxon>Gunneridae</taxon>
        <taxon>Pentapetalae</taxon>
        <taxon>rosids</taxon>
        <taxon>malvids</taxon>
        <taxon>Malvales</taxon>
        <taxon>Malvaceae</taxon>
        <taxon>Malvoideae</taxon>
        <taxon>Gossypium</taxon>
    </lineage>
</organism>
<dbReference type="Proteomes" id="UP000593577">
    <property type="component" value="Unassembled WGS sequence"/>
</dbReference>
<comment type="caution">
    <text evidence="1">The sequence shown here is derived from an EMBL/GenBank/DDBJ whole genome shotgun (WGS) entry which is preliminary data.</text>
</comment>
<protein>
    <submittedName>
        <fullName evidence="1">Uncharacterized protein</fullName>
    </submittedName>
</protein>
<gene>
    <name evidence="1" type="ORF">Goari_004101</name>
</gene>
<evidence type="ECO:0000313" key="1">
    <source>
        <dbReference type="EMBL" id="MBA0693751.1"/>
    </source>
</evidence>
<evidence type="ECO:0000313" key="2">
    <source>
        <dbReference type="Proteomes" id="UP000593577"/>
    </source>
</evidence>
<dbReference type="AlphaFoldDB" id="A0A7J8Y2F4"/>
<feature type="non-terminal residue" evidence="1">
    <location>
        <position position="31"/>
    </location>
</feature>
<sequence>MEEEFALLDGDVVTEVVDGASSITFSNRVQR</sequence>